<dbReference type="RefSeq" id="WP_124937960.1">
    <property type="nucleotide sequence ID" value="NZ_RJVQ01000006.1"/>
</dbReference>
<dbReference type="EMBL" id="RJVQ01000006">
    <property type="protein sequence ID" value="RQW62420.1"/>
    <property type="molecule type" value="Genomic_DNA"/>
</dbReference>
<accession>A0A3N9TEG6</accession>
<dbReference type="Proteomes" id="UP000281112">
    <property type="component" value="Unassembled WGS sequence"/>
</dbReference>
<gene>
    <name evidence="1" type="ORF">EES38_14695</name>
</gene>
<comment type="caution">
    <text evidence="1">The sequence shown here is derived from an EMBL/GenBank/DDBJ whole genome shotgun (WGS) entry which is preliminary data.</text>
</comment>
<evidence type="ECO:0000313" key="2">
    <source>
        <dbReference type="Proteomes" id="UP000281112"/>
    </source>
</evidence>
<reference evidence="1 2" key="1">
    <citation type="submission" date="2018-11" db="EMBL/GenBank/DDBJ databases">
        <title>Vibrio LJC006 sp. nov., isolated from seawater during the bloom of the enteromorpha.</title>
        <authorList>
            <person name="Liang J."/>
        </authorList>
    </citation>
    <scope>NUCLEOTIDE SEQUENCE [LARGE SCALE GENOMIC DNA]</scope>
    <source>
        <strain evidence="1 2">LJC006</strain>
    </source>
</reference>
<dbReference type="AlphaFoldDB" id="A0A3N9TEG6"/>
<name>A0A3N9TEG6_9VIBR</name>
<evidence type="ECO:0008006" key="3">
    <source>
        <dbReference type="Google" id="ProtNLM"/>
    </source>
</evidence>
<protein>
    <recommendedName>
        <fullName evidence="3">KfrA N-terminal DNA-binding domain-containing protein</fullName>
    </recommendedName>
</protein>
<organism evidence="1 2">
    <name type="scientific">Vibrio viridaestus</name>
    <dbReference type="NCBI Taxonomy" id="2487322"/>
    <lineage>
        <taxon>Bacteria</taxon>
        <taxon>Pseudomonadati</taxon>
        <taxon>Pseudomonadota</taxon>
        <taxon>Gammaproteobacteria</taxon>
        <taxon>Vibrionales</taxon>
        <taxon>Vibrionaceae</taxon>
        <taxon>Vibrio</taxon>
    </lineage>
</organism>
<sequence>MSALDITKDLESIINQLVSEGKEPTTALIKARLATPAPIPAIISALKIWKSSNRVPKVEVNRSSGPSTEQRIAGLESQVSELLARVNQLEKLIEKQ</sequence>
<evidence type="ECO:0000313" key="1">
    <source>
        <dbReference type="EMBL" id="RQW62420.1"/>
    </source>
</evidence>
<proteinExistence type="predicted"/>
<dbReference type="OrthoDB" id="6314559at2"/>
<keyword evidence="2" id="KW-1185">Reference proteome</keyword>